<dbReference type="EMBL" id="PDKD01000009">
    <property type="protein sequence ID" value="RXJ91250.1"/>
    <property type="molecule type" value="Genomic_DNA"/>
</dbReference>
<feature type="coiled-coil region" evidence="10">
    <location>
        <begin position="155"/>
        <end position="212"/>
    </location>
</feature>
<dbReference type="InterPro" id="IPR003593">
    <property type="entry name" value="AAA+_ATPase"/>
</dbReference>
<keyword evidence="6" id="KW-0067">ATP-binding</keyword>
<keyword evidence="5 9" id="KW-0227">DNA damage</keyword>
<dbReference type="InterPro" id="IPR038729">
    <property type="entry name" value="Rad50/SbcC_AAA"/>
</dbReference>
<dbReference type="InterPro" id="IPR027417">
    <property type="entry name" value="P-loop_NTPase"/>
</dbReference>
<keyword evidence="7 9" id="KW-0234">DNA repair</keyword>
<dbReference type="SUPFAM" id="SSF52540">
    <property type="entry name" value="P-loop containing nucleoside triphosphate hydrolases"/>
    <property type="match status" value="1"/>
</dbReference>
<evidence type="ECO:0000313" key="15">
    <source>
        <dbReference type="Proteomes" id="UP000289132"/>
    </source>
</evidence>
<dbReference type="SMART" id="SM00382">
    <property type="entry name" value="AAA"/>
    <property type="match status" value="1"/>
</dbReference>
<comment type="similarity">
    <text evidence="2 9">Belongs to the RecN family.</text>
</comment>
<dbReference type="Pfam" id="PF13476">
    <property type="entry name" value="AAA_23"/>
    <property type="match status" value="1"/>
</dbReference>
<accession>A0AAD0QLA4</accession>
<evidence type="ECO:0000256" key="5">
    <source>
        <dbReference type="ARBA" id="ARBA00022763"/>
    </source>
</evidence>
<dbReference type="GO" id="GO:0006302">
    <property type="term" value="P:double-strand break repair"/>
    <property type="evidence" value="ECO:0007669"/>
    <property type="project" value="InterPro"/>
</dbReference>
<keyword evidence="10" id="KW-0175">Coiled coil</keyword>
<evidence type="ECO:0000256" key="1">
    <source>
        <dbReference type="ARBA" id="ARBA00003618"/>
    </source>
</evidence>
<evidence type="ECO:0000313" key="12">
    <source>
        <dbReference type="EMBL" id="AXK49508.1"/>
    </source>
</evidence>
<evidence type="ECO:0000259" key="11">
    <source>
        <dbReference type="SMART" id="SM00382"/>
    </source>
</evidence>
<reference evidence="12 14" key="2">
    <citation type="submission" date="2018-07" db="EMBL/GenBank/DDBJ databases">
        <title>Complete genome of the Arcobacter trophiarum type strain LMG 25534.</title>
        <authorList>
            <person name="Miller W.G."/>
            <person name="Yee E."/>
        </authorList>
    </citation>
    <scope>NUCLEOTIDE SEQUENCE [LARGE SCALE GENOMIC DNA]</scope>
    <source>
        <strain evidence="12 14">LMG 25534</strain>
    </source>
</reference>
<proteinExistence type="inferred from homology"/>
<feature type="domain" description="AAA+ ATPase" evidence="11">
    <location>
        <begin position="21"/>
        <end position="470"/>
    </location>
</feature>
<dbReference type="GO" id="GO:0016887">
    <property type="term" value="F:ATP hydrolysis activity"/>
    <property type="evidence" value="ECO:0007669"/>
    <property type="project" value="InterPro"/>
</dbReference>
<dbReference type="GO" id="GO:0005524">
    <property type="term" value="F:ATP binding"/>
    <property type="evidence" value="ECO:0007669"/>
    <property type="project" value="UniProtKB-KW"/>
</dbReference>
<keyword evidence="4" id="KW-0547">Nucleotide-binding</keyword>
<protein>
    <recommendedName>
        <fullName evidence="3 9">DNA repair protein RecN</fullName>
    </recommendedName>
    <alternativeName>
        <fullName evidence="8 9">Recombination protein N</fullName>
    </alternativeName>
</protein>
<feature type="coiled-coil region" evidence="10">
    <location>
        <begin position="247"/>
        <end position="333"/>
    </location>
</feature>
<dbReference type="Gene3D" id="3.40.50.300">
    <property type="entry name" value="P-loop containing nucleotide triphosphate hydrolases"/>
    <property type="match status" value="2"/>
</dbReference>
<evidence type="ECO:0000256" key="10">
    <source>
        <dbReference type="SAM" id="Coils"/>
    </source>
</evidence>
<dbReference type="GO" id="GO:0009432">
    <property type="term" value="P:SOS response"/>
    <property type="evidence" value="ECO:0007669"/>
    <property type="project" value="TreeGrafter"/>
</dbReference>
<evidence type="ECO:0000256" key="8">
    <source>
        <dbReference type="ARBA" id="ARBA00033408"/>
    </source>
</evidence>
<organism evidence="12 14">
    <name type="scientific">Aliarcobacter trophiarum LMG 25534</name>
    <dbReference type="NCBI Taxonomy" id="1032241"/>
    <lineage>
        <taxon>Bacteria</taxon>
        <taxon>Pseudomonadati</taxon>
        <taxon>Campylobacterota</taxon>
        <taxon>Epsilonproteobacteria</taxon>
        <taxon>Campylobacterales</taxon>
        <taxon>Arcobacteraceae</taxon>
        <taxon>Aliarcobacter</taxon>
    </lineage>
</organism>
<dbReference type="Proteomes" id="UP000254504">
    <property type="component" value="Chromosome"/>
</dbReference>
<evidence type="ECO:0000256" key="4">
    <source>
        <dbReference type="ARBA" id="ARBA00022741"/>
    </source>
</evidence>
<evidence type="ECO:0000313" key="14">
    <source>
        <dbReference type="Proteomes" id="UP000254504"/>
    </source>
</evidence>
<keyword evidence="15" id="KW-1185">Reference proteome</keyword>
<dbReference type="InterPro" id="IPR004604">
    <property type="entry name" value="DNA_recomb/repair_RecN"/>
</dbReference>
<evidence type="ECO:0000256" key="9">
    <source>
        <dbReference type="PIRNR" id="PIRNR003128"/>
    </source>
</evidence>
<dbReference type="RefSeq" id="WP_115428975.1">
    <property type="nucleotide sequence ID" value="NZ_CP031367.1"/>
</dbReference>
<evidence type="ECO:0000256" key="6">
    <source>
        <dbReference type="ARBA" id="ARBA00022840"/>
    </source>
</evidence>
<gene>
    <name evidence="12" type="primary">recN</name>
    <name evidence="12" type="ORF">ATR_1680</name>
    <name evidence="13" type="ORF">CRU87_06045</name>
</gene>
<dbReference type="Proteomes" id="UP000289132">
    <property type="component" value="Unassembled WGS sequence"/>
</dbReference>
<dbReference type="PIRSF" id="PIRSF003128">
    <property type="entry name" value="RecN"/>
    <property type="match status" value="1"/>
</dbReference>
<evidence type="ECO:0000256" key="2">
    <source>
        <dbReference type="ARBA" id="ARBA00009441"/>
    </source>
</evidence>
<dbReference type="PANTHER" id="PTHR11059:SF0">
    <property type="entry name" value="DNA REPAIR PROTEIN RECN"/>
    <property type="match status" value="1"/>
</dbReference>
<sequence length="510" mass="58593">MITRLYIKNCLSFQEVELEFNGGLNIFTGPSGAGKSILMREILAIFGLEDVKSEIAEINLNDSRVKNEEFDISFEEDIIIKAIKKEKTRYFLNSQSLSKKTLGEVSNSLIKYLSLRDTSDFKSETLIEFLDRYANKNFTEFKGIKTDFDTRYKEFIETEKSLAKLKEDEKNLEDLKEFARFEIAKIEEINPKENEYEELNLLKKALAKKEKIEVASKKASIILENVSSVNELLELLEVDSNFFDEAINEFTNILEKANDTLSDLEEIDIEETLNRIEKISALLKRFGSIKECLEYKEQKQKELENYNNISYKKDELEQNYSKLNEIVTNLAGKISEFREKSVENLEKSVNYYLEFLYLNSVKISLKNKKLDFSGVDFVEFELNGVALSTISSGEYNRLRLALLSAISQFDIADNGVLFLDEIDANLSGKESEAISKVLINLSKNYQIFAISHQIQLASSANQHFLVEKIDNNSTVRILDNNQRVKEIARMISGENVTNEALDFAKNLLKI</sequence>
<name>A0AAD0QLA4_9BACT</name>
<reference evidence="13 15" key="1">
    <citation type="submission" date="2017-10" db="EMBL/GenBank/DDBJ databases">
        <title>Genomics of the genus Arcobacter.</title>
        <authorList>
            <person name="Perez-Cataluna A."/>
            <person name="Figueras M.J."/>
        </authorList>
    </citation>
    <scope>NUCLEOTIDE SEQUENCE [LARGE SCALE GENOMIC DNA]</scope>
    <source>
        <strain evidence="13 15">LMG 25534</strain>
    </source>
</reference>
<evidence type="ECO:0000313" key="13">
    <source>
        <dbReference type="EMBL" id="RXJ91250.1"/>
    </source>
</evidence>
<dbReference type="EMBL" id="CP031367">
    <property type="protein sequence ID" value="AXK49508.1"/>
    <property type="molecule type" value="Genomic_DNA"/>
</dbReference>
<comment type="function">
    <text evidence="1 9">May be involved in recombinational repair of damaged DNA.</text>
</comment>
<evidence type="ECO:0000256" key="7">
    <source>
        <dbReference type="ARBA" id="ARBA00023204"/>
    </source>
</evidence>
<dbReference type="AlphaFoldDB" id="A0AAD0QLA4"/>
<dbReference type="GO" id="GO:0043590">
    <property type="term" value="C:bacterial nucleoid"/>
    <property type="evidence" value="ECO:0007669"/>
    <property type="project" value="TreeGrafter"/>
</dbReference>
<dbReference type="KEGG" id="atp:ATR_1680"/>
<dbReference type="PANTHER" id="PTHR11059">
    <property type="entry name" value="DNA REPAIR PROTEIN RECN"/>
    <property type="match status" value="1"/>
</dbReference>
<evidence type="ECO:0000256" key="3">
    <source>
        <dbReference type="ARBA" id="ARBA00021315"/>
    </source>
</evidence>
<dbReference type="GO" id="GO:0006310">
    <property type="term" value="P:DNA recombination"/>
    <property type="evidence" value="ECO:0007669"/>
    <property type="project" value="InterPro"/>
</dbReference>